<dbReference type="GO" id="GO:0005840">
    <property type="term" value="C:ribosome"/>
    <property type="evidence" value="ECO:0007669"/>
    <property type="project" value="UniProtKB-KW"/>
</dbReference>
<dbReference type="GO" id="GO:0036009">
    <property type="term" value="F:protein-glutamine N-methyltransferase activity"/>
    <property type="evidence" value="ECO:0007669"/>
    <property type="project" value="UniProtKB-UniRule"/>
</dbReference>
<proteinExistence type="inferred from homology"/>
<dbReference type="KEGG" id="kak:Kalk_01740"/>
<keyword evidence="6" id="KW-0689">Ribosomal protein</keyword>
<dbReference type="PANTHER" id="PTHR47806">
    <property type="entry name" value="50S RIBOSOMAL PROTEIN L3 GLUTAMINE METHYLTRANSFERASE"/>
    <property type="match status" value="1"/>
</dbReference>
<dbReference type="NCBIfam" id="TIGR00536">
    <property type="entry name" value="hemK_fam"/>
    <property type="match status" value="1"/>
</dbReference>
<dbReference type="AlphaFoldDB" id="A0A2K9LFR9"/>
<evidence type="ECO:0000256" key="2">
    <source>
        <dbReference type="ARBA" id="ARBA00022679"/>
    </source>
</evidence>
<dbReference type="EMBL" id="CP022684">
    <property type="protein sequence ID" value="AUM11226.1"/>
    <property type="molecule type" value="Genomic_DNA"/>
</dbReference>
<comment type="similarity">
    <text evidence="4">Belongs to the protein N5-glutamine methyltransferase family. PrmB subfamily.</text>
</comment>
<dbReference type="Gene3D" id="3.40.50.150">
    <property type="entry name" value="Vaccinia Virus protein VP39"/>
    <property type="match status" value="1"/>
</dbReference>
<feature type="domain" description="Methyltransferase small" evidence="5">
    <location>
        <begin position="142"/>
        <end position="241"/>
    </location>
</feature>
<keyword evidence="7" id="KW-1185">Reference proteome</keyword>
<name>A0A2K9LFR9_9GAMM</name>
<dbReference type="Gene3D" id="1.10.8.10">
    <property type="entry name" value="DNA helicase RuvA subunit, C-terminal domain"/>
    <property type="match status" value="1"/>
</dbReference>
<evidence type="ECO:0000256" key="3">
    <source>
        <dbReference type="ARBA" id="ARBA00022691"/>
    </source>
</evidence>
<evidence type="ECO:0000256" key="4">
    <source>
        <dbReference type="HAMAP-Rule" id="MF_02125"/>
    </source>
</evidence>
<dbReference type="CDD" id="cd02440">
    <property type="entry name" value="AdoMet_MTases"/>
    <property type="match status" value="1"/>
</dbReference>
<protein>
    <recommendedName>
        <fullName evidence="4">Ribosomal protein uL3 glutamine methyltransferase</fullName>
        <shortName evidence="4">uL3 MTase</shortName>
        <ecNumber evidence="4">2.1.1.298</ecNumber>
    </recommendedName>
    <alternativeName>
        <fullName evidence="4">N5-glutamine methyltransferase PrmB</fullName>
    </alternativeName>
</protein>
<gene>
    <name evidence="4" type="primary">prmB</name>
    <name evidence="6" type="ORF">Kalk_01740</name>
</gene>
<evidence type="ECO:0000259" key="5">
    <source>
        <dbReference type="Pfam" id="PF05175"/>
    </source>
</evidence>
<comment type="function">
    <text evidence="4">Methylates ribosomal protein uL3 on a specific glutamine residue.</text>
</comment>
<organism evidence="6 7">
    <name type="scientific">Ketobacter alkanivorans</name>
    <dbReference type="NCBI Taxonomy" id="1917421"/>
    <lineage>
        <taxon>Bacteria</taxon>
        <taxon>Pseudomonadati</taxon>
        <taxon>Pseudomonadota</taxon>
        <taxon>Gammaproteobacteria</taxon>
        <taxon>Pseudomonadales</taxon>
        <taxon>Ketobacteraceae</taxon>
        <taxon>Ketobacter</taxon>
    </lineage>
</organism>
<dbReference type="PIRSF" id="PIRSF037167">
    <property type="entry name" value="Mtase_YfcB_prd"/>
    <property type="match status" value="1"/>
</dbReference>
<dbReference type="InterPro" id="IPR017127">
    <property type="entry name" value="Ribosome_uL3_MTase"/>
</dbReference>
<dbReference type="HAMAP" id="MF_02125">
    <property type="entry name" value="L3_methyltr_PrmB"/>
    <property type="match status" value="1"/>
</dbReference>
<keyword evidence="2 4" id="KW-0808">Transferase</keyword>
<sequence length="316" mass="35301">MVAHTDISQDIINTDEAIAELVTIRDFLRWSVSLFNEHQVVLGHGFDDPWDEAVALVLHALHLPWDIDVRIQDARVLASERSAICRLLTRRVVERVPTSYLTGTGWFAGIPFKVDQRVLIPRSPIGELIENQFSPWVDPDQVESILDMCTGSGCIGIACAQYFPDALVDCVDLSEDALDVAEQNVQSLGAEHQVNVIYSDLFEALDGRTYDIIVSNPPYVDKQDMDALADEFHHEPRMGLEAGADGLDIVRRMLPELSRHLNPGGIAVIEVGNSWEALELAYPNVGFTWLEFERGGMGVFVLTKEQIDHHQADFVL</sequence>
<dbReference type="InterPro" id="IPR029063">
    <property type="entry name" value="SAM-dependent_MTases_sf"/>
</dbReference>
<keyword evidence="3 4" id="KW-0949">S-adenosyl-L-methionine</keyword>
<dbReference type="PANTHER" id="PTHR47806:SF1">
    <property type="entry name" value="RIBOSOMAL PROTEIN UL3 GLUTAMINE METHYLTRANSFERASE"/>
    <property type="match status" value="1"/>
</dbReference>
<evidence type="ECO:0000313" key="7">
    <source>
        <dbReference type="Proteomes" id="UP000235116"/>
    </source>
</evidence>
<dbReference type="SUPFAM" id="SSF53335">
    <property type="entry name" value="S-adenosyl-L-methionine-dependent methyltransferases"/>
    <property type="match status" value="1"/>
</dbReference>
<evidence type="ECO:0000256" key="1">
    <source>
        <dbReference type="ARBA" id="ARBA00022603"/>
    </source>
</evidence>
<accession>A0A2K9LFR9</accession>
<comment type="catalytic activity">
    <reaction evidence="4">
        <text>L-glutaminyl-[ribosomal protein uL3] + S-adenosyl-L-methionine = N(5)-methyl-L-glutaminyl-[ribosomal protein uL3] + S-adenosyl-L-homocysteine + H(+)</text>
        <dbReference type="Rhea" id="RHEA:45020"/>
        <dbReference type="Rhea" id="RHEA-COMP:11063"/>
        <dbReference type="Rhea" id="RHEA-COMP:11064"/>
        <dbReference type="ChEBI" id="CHEBI:15378"/>
        <dbReference type="ChEBI" id="CHEBI:30011"/>
        <dbReference type="ChEBI" id="CHEBI:57856"/>
        <dbReference type="ChEBI" id="CHEBI:59789"/>
        <dbReference type="ChEBI" id="CHEBI:61891"/>
        <dbReference type="EC" id="2.1.1.298"/>
    </reaction>
</comment>
<dbReference type="InterPro" id="IPR004556">
    <property type="entry name" value="HemK-like"/>
</dbReference>
<dbReference type="NCBIfam" id="TIGR03533">
    <property type="entry name" value="L3_gln_methyl"/>
    <property type="match status" value="1"/>
</dbReference>
<dbReference type="GO" id="GO:0032259">
    <property type="term" value="P:methylation"/>
    <property type="evidence" value="ECO:0007669"/>
    <property type="project" value="UniProtKB-KW"/>
</dbReference>
<dbReference type="PROSITE" id="PS00092">
    <property type="entry name" value="N6_MTASE"/>
    <property type="match status" value="1"/>
</dbReference>
<dbReference type="InterPro" id="IPR002052">
    <property type="entry name" value="DNA_methylase_N6_adenine_CS"/>
</dbReference>
<keyword evidence="6" id="KW-0687">Ribonucleoprotein</keyword>
<dbReference type="GO" id="GO:0005829">
    <property type="term" value="C:cytosol"/>
    <property type="evidence" value="ECO:0007669"/>
    <property type="project" value="TreeGrafter"/>
</dbReference>
<dbReference type="EC" id="2.1.1.298" evidence="4"/>
<dbReference type="RefSeq" id="WP_101892566.1">
    <property type="nucleotide sequence ID" value="NZ_CP022684.1"/>
</dbReference>
<evidence type="ECO:0000313" key="6">
    <source>
        <dbReference type="EMBL" id="AUM11226.1"/>
    </source>
</evidence>
<dbReference type="OrthoDB" id="9800643at2"/>
<dbReference type="Proteomes" id="UP000235116">
    <property type="component" value="Chromosome"/>
</dbReference>
<keyword evidence="1 4" id="KW-0489">Methyltransferase</keyword>
<reference evidence="7" key="1">
    <citation type="submission" date="2017-08" db="EMBL/GenBank/DDBJ databases">
        <title>Direct submision.</title>
        <authorList>
            <person name="Kim S.-J."/>
            <person name="Rhee S.-K."/>
        </authorList>
    </citation>
    <scope>NUCLEOTIDE SEQUENCE [LARGE SCALE GENOMIC DNA]</scope>
    <source>
        <strain evidence="7">GI5</strain>
    </source>
</reference>
<dbReference type="GO" id="GO:0003676">
    <property type="term" value="F:nucleic acid binding"/>
    <property type="evidence" value="ECO:0007669"/>
    <property type="project" value="InterPro"/>
</dbReference>
<dbReference type="InterPro" id="IPR007848">
    <property type="entry name" value="Small_mtfrase_dom"/>
</dbReference>
<dbReference type="Pfam" id="PF05175">
    <property type="entry name" value="MTS"/>
    <property type="match status" value="1"/>
</dbReference>